<dbReference type="PANTHER" id="PTHR30405:SF25">
    <property type="entry name" value="RNA-GUIDED DNA ENDONUCLEASE INSQ-RELATED"/>
    <property type="match status" value="1"/>
</dbReference>
<protein>
    <submittedName>
        <fullName evidence="9">Transposase</fullName>
    </submittedName>
</protein>
<dbReference type="InterPro" id="IPR010095">
    <property type="entry name" value="Cas12f1-like_TNB"/>
</dbReference>
<dbReference type="NCBIfam" id="NF040570">
    <property type="entry name" value="guided_TnpB"/>
    <property type="match status" value="1"/>
</dbReference>
<evidence type="ECO:0000256" key="2">
    <source>
        <dbReference type="ARBA" id="ARBA00011044"/>
    </source>
</evidence>
<feature type="domain" description="Probable transposase IS891/IS1136/IS1341" evidence="7">
    <location>
        <begin position="157"/>
        <end position="257"/>
    </location>
</feature>
<evidence type="ECO:0000313" key="10">
    <source>
        <dbReference type="Proteomes" id="UP000295727"/>
    </source>
</evidence>
<evidence type="ECO:0000259" key="8">
    <source>
        <dbReference type="Pfam" id="PF07282"/>
    </source>
</evidence>
<evidence type="ECO:0000256" key="5">
    <source>
        <dbReference type="ARBA" id="ARBA00023172"/>
    </source>
</evidence>
<keyword evidence="10" id="KW-1185">Reference proteome</keyword>
<dbReference type="AlphaFoldDB" id="A0A4P7D8Y9"/>
<feature type="domain" description="Cas12f1-like TNB" evidence="8">
    <location>
        <begin position="269"/>
        <end position="338"/>
    </location>
</feature>
<dbReference type="GO" id="GO:0006310">
    <property type="term" value="P:DNA recombination"/>
    <property type="evidence" value="ECO:0007669"/>
    <property type="project" value="UniProtKB-KW"/>
</dbReference>
<dbReference type="EMBL" id="CP038151">
    <property type="protein sequence ID" value="QBR03907.1"/>
    <property type="molecule type" value="Genomic_DNA"/>
</dbReference>
<organism evidence="9 10">
    <name type="scientific">Paraburkholderia pallida</name>
    <dbReference type="NCBI Taxonomy" id="2547399"/>
    <lineage>
        <taxon>Bacteria</taxon>
        <taxon>Pseudomonadati</taxon>
        <taxon>Pseudomonadota</taxon>
        <taxon>Betaproteobacteria</taxon>
        <taxon>Burkholderiales</taxon>
        <taxon>Burkholderiaceae</taxon>
        <taxon>Paraburkholderia</taxon>
    </lineage>
</organism>
<accession>A0A4P7D8Y9</accession>
<evidence type="ECO:0000313" key="9">
    <source>
        <dbReference type="EMBL" id="QBR03907.1"/>
    </source>
</evidence>
<reference evidence="9 10" key="1">
    <citation type="submission" date="2019-03" db="EMBL/GenBank/DDBJ databases">
        <title>Paraburkholderia sp. 7MH5, isolated from subtropical forest soil.</title>
        <authorList>
            <person name="Gao Z.-H."/>
            <person name="Qiu L.-H."/>
        </authorList>
    </citation>
    <scope>NUCLEOTIDE SEQUENCE [LARGE SCALE GENOMIC DNA]</scope>
    <source>
        <strain evidence="9 10">7MH5</strain>
    </source>
</reference>
<proteinExistence type="inferred from homology"/>
<keyword evidence="5" id="KW-0233">DNA recombination</keyword>
<keyword evidence="3" id="KW-0815">Transposition</keyword>
<comment type="similarity">
    <text evidence="1">In the C-terminal section; belongs to the transposase 35 family.</text>
</comment>
<name>A0A4P7D8Y9_9BURK</name>
<dbReference type="GO" id="GO:0032196">
    <property type="term" value="P:transposition"/>
    <property type="evidence" value="ECO:0007669"/>
    <property type="project" value="UniProtKB-KW"/>
</dbReference>
<evidence type="ECO:0000256" key="6">
    <source>
        <dbReference type="SAM" id="Coils"/>
    </source>
</evidence>
<keyword evidence="6" id="KW-0175">Coiled coil</keyword>
<dbReference type="Pfam" id="PF07282">
    <property type="entry name" value="Cas12f1-like_TNB"/>
    <property type="match status" value="1"/>
</dbReference>
<evidence type="ECO:0000259" key="7">
    <source>
        <dbReference type="Pfam" id="PF01385"/>
    </source>
</evidence>
<dbReference type="PANTHER" id="PTHR30405">
    <property type="entry name" value="TRANSPOSASE"/>
    <property type="match status" value="1"/>
</dbReference>
<sequence length="362" mass="40489">MRVLRFRLKDKHAKLLRELACEVNFVWNYVNELSTKVWQRERRFLSGYDFHPFTKGAGKAGLGLYSQTIQAIGEEYAARRKQACKTKLRWRVSGGSRRSLGWIPFKASAIRYRSGQVFFAGKALSLWDSYGLSKYELGAGNISEDARGRWYLNVTLKVEETPRPATGVGVKSVGLDLGLKDFAGTSDGHVITLERHYRNLEKEVARAQRARKKARVRALHAKIKNSRKDQLHKLSTALVKEYGAIFIGNVNASALARTRMAKSVLDAGWSLFRTMLQYKSDDAGVWFDEVDEAYSTQTCSCCNRRTGPRGLEGLGIREWACFECGAYHHRDINAAVNILAAGRRRLAVGIPVLPAQSAAAAG</sequence>
<dbReference type="InterPro" id="IPR051399">
    <property type="entry name" value="RNA-guided_DNA_endo/Transpos"/>
</dbReference>
<dbReference type="Proteomes" id="UP000295727">
    <property type="component" value="Chromosome 4"/>
</dbReference>
<gene>
    <name evidence="9" type="ORF">E1956_42370</name>
</gene>
<keyword evidence="4" id="KW-0238">DNA-binding</keyword>
<evidence type="ECO:0000256" key="1">
    <source>
        <dbReference type="ARBA" id="ARBA00008761"/>
    </source>
</evidence>
<evidence type="ECO:0000256" key="3">
    <source>
        <dbReference type="ARBA" id="ARBA00022578"/>
    </source>
</evidence>
<evidence type="ECO:0000256" key="4">
    <source>
        <dbReference type="ARBA" id="ARBA00023125"/>
    </source>
</evidence>
<dbReference type="KEGG" id="ppai:E1956_42370"/>
<comment type="similarity">
    <text evidence="2">In the N-terminal section; belongs to the transposase 2 family.</text>
</comment>
<dbReference type="GO" id="GO:0003677">
    <property type="term" value="F:DNA binding"/>
    <property type="evidence" value="ECO:0007669"/>
    <property type="project" value="UniProtKB-KW"/>
</dbReference>
<dbReference type="Pfam" id="PF01385">
    <property type="entry name" value="OrfB_IS605"/>
    <property type="match status" value="1"/>
</dbReference>
<dbReference type="InterPro" id="IPR001959">
    <property type="entry name" value="Transposase"/>
</dbReference>
<dbReference type="OrthoDB" id="8596653at2"/>
<feature type="coiled-coil region" evidence="6">
    <location>
        <begin position="190"/>
        <end position="217"/>
    </location>
</feature>